<dbReference type="AlphaFoldDB" id="A0AAV9UCI2"/>
<dbReference type="SUPFAM" id="SSF48452">
    <property type="entry name" value="TPR-like"/>
    <property type="match status" value="1"/>
</dbReference>
<dbReference type="SUPFAM" id="SSF82199">
    <property type="entry name" value="SET domain"/>
    <property type="match status" value="1"/>
</dbReference>
<dbReference type="PROSITE" id="PS50280">
    <property type="entry name" value="SET"/>
    <property type="match status" value="1"/>
</dbReference>
<proteinExistence type="predicted"/>
<reference evidence="2 3" key="1">
    <citation type="submission" date="2019-10" db="EMBL/GenBank/DDBJ databases">
        <authorList>
            <person name="Palmer J.M."/>
        </authorList>
    </citation>
    <scope>NUCLEOTIDE SEQUENCE [LARGE SCALE GENOMIC DNA]</scope>
    <source>
        <strain evidence="2 3">TWF696</strain>
    </source>
</reference>
<evidence type="ECO:0000313" key="3">
    <source>
        <dbReference type="Proteomes" id="UP001375240"/>
    </source>
</evidence>
<dbReference type="InterPro" id="IPR001214">
    <property type="entry name" value="SET_dom"/>
</dbReference>
<dbReference type="InterPro" id="IPR046341">
    <property type="entry name" value="SET_dom_sf"/>
</dbReference>
<dbReference type="PANTHER" id="PTHR47643">
    <property type="entry name" value="TPR DOMAIN PROTEIN (AFU_ORTHOLOGUE AFUA_5G12710)"/>
    <property type="match status" value="1"/>
</dbReference>
<evidence type="ECO:0000313" key="2">
    <source>
        <dbReference type="EMBL" id="KAK6337927.1"/>
    </source>
</evidence>
<feature type="domain" description="SET" evidence="1">
    <location>
        <begin position="374"/>
        <end position="577"/>
    </location>
</feature>
<dbReference type="Gene3D" id="1.25.40.10">
    <property type="entry name" value="Tetratricopeptide repeat domain"/>
    <property type="match status" value="1"/>
</dbReference>
<dbReference type="InterPro" id="IPR011990">
    <property type="entry name" value="TPR-like_helical_dom_sf"/>
</dbReference>
<name>A0AAV9UCI2_9PEZI</name>
<organism evidence="2 3">
    <name type="scientific">Orbilia brochopaga</name>
    <dbReference type="NCBI Taxonomy" id="3140254"/>
    <lineage>
        <taxon>Eukaryota</taxon>
        <taxon>Fungi</taxon>
        <taxon>Dikarya</taxon>
        <taxon>Ascomycota</taxon>
        <taxon>Pezizomycotina</taxon>
        <taxon>Orbiliomycetes</taxon>
        <taxon>Orbiliales</taxon>
        <taxon>Orbiliaceae</taxon>
        <taxon>Orbilia</taxon>
    </lineage>
</organism>
<keyword evidence="3" id="KW-1185">Reference proteome</keyword>
<accession>A0AAV9UCI2</accession>
<comment type="caution">
    <text evidence="2">The sequence shown here is derived from an EMBL/GenBank/DDBJ whole genome shotgun (WGS) entry which is preliminary data.</text>
</comment>
<dbReference type="PANTHER" id="PTHR47643:SF2">
    <property type="entry name" value="TPR DOMAIN PROTEIN (AFU_ORTHOLOGUE AFUA_5G12710)"/>
    <property type="match status" value="1"/>
</dbReference>
<dbReference type="SMART" id="SM00317">
    <property type="entry name" value="SET"/>
    <property type="match status" value="1"/>
</dbReference>
<dbReference type="EMBL" id="JAVHNQ010000010">
    <property type="protein sequence ID" value="KAK6337927.1"/>
    <property type="molecule type" value="Genomic_DNA"/>
</dbReference>
<dbReference type="Proteomes" id="UP001375240">
    <property type="component" value="Unassembled WGS sequence"/>
</dbReference>
<protein>
    <recommendedName>
        <fullName evidence="1">SET domain-containing protein</fullName>
    </recommendedName>
</protein>
<dbReference type="InterPro" id="IPR053209">
    <property type="entry name" value="Gramillin-biosynth_MTr"/>
</dbReference>
<sequence length="786" mass="88371">MDPLLPDVPPPRDSSAIPVELQITPDDFQFLRIQQVIFRHASDIPETPPAAPFSRTELIDLLAQRTMADEGCFLAEKDYDLAEFKIREYEPSTKLLRDLEKQTIREMKLMTRHTDKYVIVRTVTDAKRLSCVSTIVEDEHGACTQLQVYNLPLNARLDEILPRGGIILLREPLYTLSTTVVPSFRVDHLSDMDLLDNDMCFVPDKWRVERVVMTPAKYKDLGNNAMSEGAVKKAIKLYSDGLTAIDQAGDYDAVTRGHKFSLLRNRCLAYLRTGFYERALEDADSALVMEPEDEKALFRKSKALYELHCYGRCGNTLQTMKALFPENKAAEALYQAARKRMFEELRGDYDWGKMVELAKEDKPSPFYDFADYTGPVEVRESPISGHGVFTLEPVKAGELLCVCKAVVNCRGKENGTVVWVDTEPDKMIVAQSVGAHVGAALMEKMRKDSKTAKQVMKLYSRAGHDPHAALPEDHEGKPILNSFLVKDIIRTNSFSSQSYYDEFPETYATNVADFTAVVEAQNNITKAGDPNCGLWIYSSYFNHSCVPNARRSILGDMMIVRAIYDTSANTEMLISYTDIKLDYKSRQAMFANSWGFECKCALCTFESAISGRPLRKRITLMQELDLANTRIGSSRPARSDLVTMAIKIQQLEDFFTIPSTVVPRHYCSSQLFALSAYLDRINLQAQSTIGLEKALDSLGVRFTRHPGNGIEFQNRGYLDADTVRILARLAATDAVGDTAIADAWTAATRVAYRVVCGEDESFDRTMGAFIRLSRLTYLALLEEPTS</sequence>
<gene>
    <name evidence="2" type="ORF">TWF696_001403</name>
</gene>
<dbReference type="Gene3D" id="2.170.270.10">
    <property type="entry name" value="SET domain"/>
    <property type="match status" value="1"/>
</dbReference>
<dbReference type="CDD" id="cd20071">
    <property type="entry name" value="SET_SMYD"/>
    <property type="match status" value="1"/>
</dbReference>
<dbReference type="Pfam" id="PF00856">
    <property type="entry name" value="SET"/>
    <property type="match status" value="1"/>
</dbReference>
<evidence type="ECO:0000259" key="1">
    <source>
        <dbReference type="PROSITE" id="PS50280"/>
    </source>
</evidence>